<proteinExistence type="predicted"/>
<dbReference type="Pfam" id="PF12259">
    <property type="entry name" value="Baculo_F"/>
    <property type="match status" value="1"/>
</dbReference>
<name>A0A8S1D7M8_9INSE</name>
<evidence type="ECO:0000313" key="4">
    <source>
        <dbReference type="Proteomes" id="UP000494165"/>
    </source>
</evidence>
<dbReference type="InterPro" id="IPR022048">
    <property type="entry name" value="Envelope_fusion-like"/>
</dbReference>
<evidence type="ECO:0000256" key="1">
    <source>
        <dbReference type="SAM" id="Coils"/>
    </source>
</evidence>
<protein>
    <submittedName>
        <fullName evidence="3">Uncharacterized protein</fullName>
    </submittedName>
</protein>
<dbReference type="Proteomes" id="UP000494165">
    <property type="component" value="Unassembled WGS sequence"/>
</dbReference>
<evidence type="ECO:0000256" key="2">
    <source>
        <dbReference type="SAM" id="SignalP"/>
    </source>
</evidence>
<reference evidence="3 4" key="1">
    <citation type="submission" date="2020-04" db="EMBL/GenBank/DDBJ databases">
        <authorList>
            <person name="Alioto T."/>
            <person name="Alioto T."/>
            <person name="Gomez Garrido J."/>
        </authorList>
    </citation>
    <scope>NUCLEOTIDE SEQUENCE [LARGE SCALE GENOMIC DNA]</scope>
</reference>
<gene>
    <name evidence="3" type="ORF">CLODIP_2_CD10066</name>
</gene>
<feature type="signal peptide" evidence="2">
    <location>
        <begin position="1"/>
        <end position="20"/>
    </location>
</feature>
<organism evidence="3 4">
    <name type="scientific">Cloeon dipterum</name>
    <dbReference type="NCBI Taxonomy" id="197152"/>
    <lineage>
        <taxon>Eukaryota</taxon>
        <taxon>Metazoa</taxon>
        <taxon>Ecdysozoa</taxon>
        <taxon>Arthropoda</taxon>
        <taxon>Hexapoda</taxon>
        <taxon>Insecta</taxon>
        <taxon>Pterygota</taxon>
        <taxon>Palaeoptera</taxon>
        <taxon>Ephemeroptera</taxon>
        <taxon>Pisciforma</taxon>
        <taxon>Baetidae</taxon>
        <taxon>Cloeon</taxon>
    </lineage>
</organism>
<dbReference type="OrthoDB" id="6624493at2759"/>
<accession>A0A8S1D7M8</accession>
<feature type="chain" id="PRO_5035796607" evidence="2">
    <location>
        <begin position="21"/>
        <end position="550"/>
    </location>
</feature>
<dbReference type="AlphaFoldDB" id="A0A8S1D7M8"/>
<sequence length="550" mass="63008">MRRLLLLTGIFFVEKGEILATPETWKVEIPIKLTMFDEAVHTYQTHLDKFFRAFQEAGETNGTMSNWMLYQKMSLQTGVRHLNTMLDEIYDTVFQTSRRNRRSIYPIGMSFKLLFGTSTQDDMTELDKKMRTIKDNTNSLRLLLKQQVSIFNFTHDLMESDISKMRLQAQMLTDLSEDIEKMDKNTDQLLDALGTLSWNLATTSTAVMGVNNLQSALELLVIQVSSLKQAFQFAKVGKLDPFFLPRDTALEILRQVHSDSSVDANAIYKLADVSVFEDTRKPGTLVLLLTFPVLHTDNLFTVFQPFPLPGTIRQGLSYQVKPEAELIAVDYSKTKYFHLTQYEFNACYSSPIKVCKPQQVTRLESAAPSCLVRLLRGDVAAADRLCSVEILRSFRPRIFRPTPSLGYVFSVAGKMPLETFCKTEELSNRVPLYIFGSGILPLPKGCTVRNPDRGFELFGTDPLLIEQPSNADLLRHARVFVPDERLPRVEMMELHLQNLDETKMDARFGPLSFLEYYSVEKTNTHNLASWQQLVSWLECWWLQDSILRNP</sequence>
<feature type="coiled-coil region" evidence="1">
    <location>
        <begin position="172"/>
        <end position="230"/>
    </location>
</feature>
<keyword evidence="1" id="KW-0175">Coiled coil</keyword>
<keyword evidence="2" id="KW-0732">Signal</keyword>
<evidence type="ECO:0000313" key="3">
    <source>
        <dbReference type="EMBL" id="CAB3376924.1"/>
    </source>
</evidence>
<comment type="caution">
    <text evidence="3">The sequence shown here is derived from an EMBL/GenBank/DDBJ whole genome shotgun (WGS) entry which is preliminary data.</text>
</comment>
<keyword evidence="4" id="KW-1185">Reference proteome</keyword>
<dbReference type="EMBL" id="CADEPI010000137">
    <property type="protein sequence ID" value="CAB3376924.1"/>
    <property type="molecule type" value="Genomic_DNA"/>
</dbReference>